<dbReference type="PANTHER" id="PTHR45997">
    <property type="entry name" value="DNA LIGASE 4"/>
    <property type="match status" value="1"/>
</dbReference>
<dbReference type="NCBIfam" id="TIGR00574">
    <property type="entry name" value="dnl1"/>
    <property type="match status" value="1"/>
</dbReference>
<dbReference type="GO" id="GO:0006310">
    <property type="term" value="P:DNA recombination"/>
    <property type="evidence" value="ECO:0007669"/>
    <property type="project" value="InterPro"/>
</dbReference>
<dbReference type="SUPFAM" id="SSF56091">
    <property type="entry name" value="DNA ligase/mRNA capping enzyme, catalytic domain"/>
    <property type="match status" value="1"/>
</dbReference>
<dbReference type="GO" id="GO:0003677">
    <property type="term" value="F:DNA binding"/>
    <property type="evidence" value="ECO:0007669"/>
    <property type="project" value="InterPro"/>
</dbReference>
<proteinExistence type="inferred from homology"/>
<comment type="catalytic activity">
    <reaction evidence="11">
        <text>ATP + (deoxyribonucleotide)n-3'-hydroxyl + 5'-phospho-(deoxyribonucleotide)m = (deoxyribonucleotide)n+m + AMP + diphosphate.</text>
        <dbReference type="EC" id="6.5.1.1"/>
    </reaction>
</comment>
<dbReference type="InterPro" id="IPR044125">
    <property type="entry name" value="Adenylation_DNA_ligase_IV"/>
</dbReference>
<gene>
    <name evidence="14" type="primary">LIG4</name>
    <name evidence="14" type="ORF">Bhyg_12405</name>
</gene>
<dbReference type="Gene3D" id="3.40.50.10190">
    <property type="entry name" value="BRCT domain"/>
    <property type="match status" value="1"/>
</dbReference>
<keyword evidence="5" id="KW-0547">Nucleotide-binding</keyword>
<dbReference type="Gene3D" id="1.10.3260.10">
    <property type="entry name" value="DNA ligase, ATP-dependent, N-terminal domain"/>
    <property type="match status" value="1"/>
</dbReference>
<evidence type="ECO:0000256" key="8">
    <source>
        <dbReference type="ARBA" id="ARBA00022842"/>
    </source>
</evidence>
<dbReference type="Gene3D" id="3.30.470.30">
    <property type="entry name" value="DNA ligase/mRNA capping enzyme"/>
    <property type="match status" value="1"/>
</dbReference>
<keyword evidence="4" id="KW-0479">Metal-binding</keyword>
<dbReference type="GO" id="GO:0006297">
    <property type="term" value="P:nucleotide-excision repair, DNA gap filling"/>
    <property type="evidence" value="ECO:0007669"/>
    <property type="project" value="TreeGrafter"/>
</dbReference>
<dbReference type="GO" id="GO:0071897">
    <property type="term" value="P:DNA biosynthetic process"/>
    <property type="evidence" value="ECO:0007669"/>
    <property type="project" value="InterPro"/>
</dbReference>
<dbReference type="GO" id="GO:0032807">
    <property type="term" value="C:DNA ligase IV complex"/>
    <property type="evidence" value="ECO:0007669"/>
    <property type="project" value="TreeGrafter"/>
</dbReference>
<dbReference type="OrthoDB" id="151490at2759"/>
<keyword evidence="3 14" id="KW-0436">Ligase</keyword>
<dbReference type="GO" id="GO:0006303">
    <property type="term" value="P:double-strand break repair via nonhomologous end joining"/>
    <property type="evidence" value="ECO:0007669"/>
    <property type="project" value="TreeGrafter"/>
</dbReference>
<keyword evidence="15" id="KW-1185">Reference proteome</keyword>
<evidence type="ECO:0000256" key="10">
    <source>
        <dbReference type="ARBA" id="ARBA00023242"/>
    </source>
</evidence>
<evidence type="ECO:0000256" key="3">
    <source>
        <dbReference type="ARBA" id="ARBA00022598"/>
    </source>
</evidence>
<evidence type="ECO:0000256" key="7">
    <source>
        <dbReference type="ARBA" id="ARBA00022840"/>
    </source>
</evidence>
<dbReference type="InterPro" id="IPR012310">
    <property type="entry name" value="DNA_ligase_ATP-dep_cent"/>
</dbReference>
<dbReference type="Proteomes" id="UP001151699">
    <property type="component" value="Chromosome X"/>
</dbReference>
<evidence type="ECO:0000256" key="4">
    <source>
        <dbReference type="ARBA" id="ARBA00022723"/>
    </source>
</evidence>
<evidence type="ECO:0000256" key="2">
    <source>
        <dbReference type="ARBA" id="ARBA00012727"/>
    </source>
</evidence>
<dbReference type="Gene3D" id="2.40.50.140">
    <property type="entry name" value="Nucleic acid-binding proteins"/>
    <property type="match status" value="1"/>
</dbReference>
<dbReference type="EC" id="6.5.1.1" evidence="2"/>
<keyword evidence="8" id="KW-0460">Magnesium</keyword>
<keyword evidence="9" id="KW-0234">DNA repair</keyword>
<keyword evidence="10" id="KW-0539">Nucleus</keyword>
<dbReference type="InterPro" id="IPR036420">
    <property type="entry name" value="BRCT_dom_sf"/>
</dbReference>
<evidence type="ECO:0000256" key="6">
    <source>
        <dbReference type="ARBA" id="ARBA00022763"/>
    </source>
</evidence>
<dbReference type="CDD" id="cd07903">
    <property type="entry name" value="Adenylation_DNA_ligase_IV"/>
    <property type="match status" value="1"/>
</dbReference>
<dbReference type="InterPro" id="IPR012340">
    <property type="entry name" value="NA-bd_OB-fold"/>
</dbReference>
<organism evidence="14 15">
    <name type="scientific">Pseudolycoriella hygida</name>
    <dbReference type="NCBI Taxonomy" id="35572"/>
    <lineage>
        <taxon>Eukaryota</taxon>
        <taxon>Metazoa</taxon>
        <taxon>Ecdysozoa</taxon>
        <taxon>Arthropoda</taxon>
        <taxon>Hexapoda</taxon>
        <taxon>Insecta</taxon>
        <taxon>Pterygota</taxon>
        <taxon>Neoptera</taxon>
        <taxon>Endopterygota</taxon>
        <taxon>Diptera</taxon>
        <taxon>Nematocera</taxon>
        <taxon>Sciaroidea</taxon>
        <taxon>Sciaridae</taxon>
        <taxon>Pseudolycoriella</taxon>
    </lineage>
</organism>
<dbReference type="Pfam" id="PF01068">
    <property type="entry name" value="DNA_ligase_A_M"/>
    <property type="match status" value="1"/>
</dbReference>
<dbReference type="InterPro" id="IPR029710">
    <property type="entry name" value="LIG4"/>
</dbReference>
<dbReference type="InterPro" id="IPR036599">
    <property type="entry name" value="DNA_ligase_N_sf"/>
</dbReference>
<dbReference type="GO" id="GO:0003910">
    <property type="term" value="F:DNA ligase (ATP) activity"/>
    <property type="evidence" value="ECO:0007669"/>
    <property type="project" value="UniProtKB-EC"/>
</dbReference>
<evidence type="ECO:0000256" key="9">
    <source>
        <dbReference type="ARBA" id="ARBA00023204"/>
    </source>
</evidence>
<dbReference type="Pfam" id="PF04675">
    <property type="entry name" value="DNA_ligase_A_N"/>
    <property type="match status" value="1"/>
</dbReference>
<keyword evidence="7" id="KW-0067">ATP-binding</keyword>
<dbReference type="PROSITE" id="PS50160">
    <property type="entry name" value="DNA_LIGASE_A3"/>
    <property type="match status" value="1"/>
</dbReference>
<reference evidence="14" key="1">
    <citation type="submission" date="2022-07" db="EMBL/GenBank/DDBJ databases">
        <authorList>
            <person name="Trinca V."/>
            <person name="Uliana J.V.C."/>
            <person name="Torres T.T."/>
            <person name="Ward R.J."/>
            <person name="Monesi N."/>
        </authorList>
    </citation>
    <scope>NUCLEOTIDE SEQUENCE</scope>
    <source>
        <strain evidence="14">HSMRA1968</strain>
        <tissue evidence="14">Whole embryos</tissue>
    </source>
</reference>
<accession>A0A9Q0S165</accession>
<evidence type="ECO:0000259" key="13">
    <source>
        <dbReference type="PROSITE" id="PS50160"/>
    </source>
</evidence>
<evidence type="ECO:0000256" key="12">
    <source>
        <dbReference type="RuleBase" id="RU004196"/>
    </source>
</evidence>
<evidence type="ECO:0000256" key="1">
    <source>
        <dbReference type="ARBA" id="ARBA00007572"/>
    </source>
</evidence>
<dbReference type="GO" id="GO:0005524">
    <property type="term" value="F:ATP binding"/>
    <property type="evidence" value="ECO:0007669"/>
    <property type="project" value="UniProtKB-KW"/>
</dbReference>
<dbReference type="SUPFAM" id="SSF50249">
    <property type="entry name" value="Nucleic acid-binding proteins"/>
    <property type="match status" value="1"/>
</dbReference>
<keyword evidence="6" id="KW-0227">DNA damage</keyword>
<dbReference type="PANTHER" id="PTHR45997:SF1">
    <property type="entry name" value="DNA LIGASE 4"/>
    <property type="match status" value="1"/>
</dbReference>
<dbReference type="AlphaFoldDB" id="A0A9Q0S165"/>
<feature type="domain" description="ATP-dependent DNA ligase family profile" evidence="13">
    <location>
        <begin position="358"/>
        <end position="504"/>
    </location>
</feature>
<dbReference type="InterPro" id="IPR012308">
    <property type="entry name" value="DNA_ligase_ATP-dep_N"/>
</dbReference>
<dbReference type="InterPro" id="IPR000977">
    <property type="entry name" value="DNA_ligase_ATP-dep"/>
</dbReference>
<evidence type="ECO:0000313" key="15">
    <source>
        <dbReference type="Proteomes" id="UP001151699"/>
    </source>
</evidence>
<comment type="caution">
    <text evidence="14">The sequence shown here is derived from an EMBL/GenBank/DDBJ whole genome shotgun (WGS) entry which is preliminary data.</text>
</comment>
<dbReference type="GO" id="GO:0005958">
    <property type="term" value="C:DNA-dependent protein kinase-DNA ligase 4 complex"/>
    <property type="evidence" value="ECO:0007669"/>
    <property type="project" value="TreeGrafter"/>
</dbReference>
<dbReference type="EMBL" id="WJQU01000003">
    <property type="protein sequence ID" value="KAJ6639658.1"/>
    <property type="molecule type" value="Genomic_DNA"/>
</dbReference>
<dbReference type="GO" id="GO:0046872">
    <property type="term" value="F:metal ion binding"/>
    <property type="evidence" value="ECO:0007669"/>
    <property type="project" value="UniProtKB-KW"/>
</dbReference>
<evidence type="ECO:0000256" key="11">
    <source>
        <dbReference type="ARBA" id="ARBA00034003"/>
    </source>
</evidence>
<comment type="similarity">
    <text evidence="1 12">Belongs to the ATP-dependent DNA ligase family.</text>
</comment>
<evidence type="ECO:0000256" key="5">
    <source>
        <dbReference type="ARBA" id="ARBA00022741"/>
    </source>
</evidence>
<name>A0A9Q0S165_9DIPT</name>
<protein>
    <recommendedName>
        <fullName evidence="2">DNA ligase (ATP)</fullName>
        <ecNumber evidence="2">6.5.1.1</ecNumber>
    </recommendedName>
</protein>
<evidence type="ECO:0000313" key="14">
    <source>
        <dbReference type="EMBL" id="KAJ6639658.1"/>
    </source>
</evidence>
<sequence length="872" mass="99176">MTKYLNNSLVDMDTLPKPDISTKVKFSKVSGTLERIHGAKTLPKKVSILKGYFESFREFQSTFTSTEANCYSSFYPVLRLILPKQDRDRDSYGIKTFAIGKIYVRILGVHDKSDVAKRLTAKCSDKDFPDVVYDVMKNRCCKVGELTVADVNKHLDTIAFCYKNNERKKIDDEIIKMVEGMTALDQKWLIRMILKEMYLGIKSAKILTTYHPSAKHFQDQYTSLSRVCQAVESGEVYQEGGSVELFRRCNPMLCKRGTVETLQTLLNQSEFYLETKMDGERFHIHVKDGEFKYFSRRGYEFNSFGSSRSDGSLTPFIQPLFKIPIKNLILDGEMMVWNREYMIYHTKGENFDVKSIQPNNSTVRPCFCAYDVLYLNDQSLIDKPYAERIRVLATIFNEKPGVLTMCKPIKIRDSDHIIECLNKAFDQKEEGVVIKQGDSVYAPGKRIDSWIKIKPDYIDGLVSDFDLLVIGGYNNPSNKFVYKYLVGVQKKSLSKSEFVAVANISSGLSASKRIEVNEKLKPYWKNCSHTKSGRSIVVNNPPGMDFGAQTPDVWIQPEHSIIFESNSKVEKAVKRHITDADINATATKRSRQSAKETKTKFTTSSNVGNINLLHDNIQKLDGICDGKEFCVLNTASHLPTLDELHKMILRHAKRTFVCIAATESLRVTKLKEIQMCNIATVNWLVRAVGANVPLKKLISFHPNEMIFCTEETGIEFQRKYDIFSDSFTKKVSTDELKSIFKTMDGADLETLSRNSLYELEAELADGVMKKILSFLKLGQQATARQIWSVKWQKLYFGHLSLSSDSHGAMKKILSFLKLDQHATARQICDAALKLVDMAPAKVAQLVQSECNKPDVSMDSILTAFKNHFKEML</sequence>